<proteinExistence type="predicted"/>
<keyword evidence="3" id="KW-1185">Reference proteome</keyword>
<reference evidence="2" key="1">
    <citation type="submission" date="2021-02" db="EMBL/GenBank/DDBJ databases">
        <authorList>
            <person name="Nowell W R."/>
        </authorList>
    </citation>
    <scope>NUCLEOTIDE SEQUENCE</scope>
    <source>
        <strain evidence="2">Ploen Becks lab</strain>
    </source>
</reference>
<keyword evidence="1" id="KW-0472">Membrane</keyword>
<comment type="caution">
    <text evidence="2">The sequence shown here is derived from an EMBL/GenBank/DDBJ whole genome shotgun (WGS) entry which is preliminary data.</text>
</comment>
<dbReference type="Proteomes" id="UP000663879">
    <property type="component" value="Unassembled WGS sequence"/>
</dbReference>
<gene>
    <name evidence="2" type="ORF">OXX778_LOCUS8787</name>
</gene>
<keyword evidence="1" id="KW-1133">Transmembrane helix</keyword>
<evidence type="ECO:0000256" key="1">
    <source>
        <dbReference type="SAM" id="Phobius"/>
    </source>
</evidence>
<protein>
    <submittedName>
        <fullName evidence="2">Uncharacterized protein</fullName>
    </submittedName>
</protein>
<keyword evidence="1" id="KW-0812">Transmembrane</keyword>
<evidence type="ECO:0000313" key="2">
    <source>
        <dbReference type="EMBL" id="CAF0847761.1"/>
    </source>
</evidence>
<evidence type="ECO:0000313" key="3">
    <source>
        <dbReference type="Proteomes" id="UP000663879"/>
    </source>
</evidence>
<sequence>MEFFKERLWSFLEDFDSYASQHDFLRKFELYSLNDDYVFYVIVYLITAISIGLLCVLTNFYQVEHSKKDSESSPHNNQNSS</sequence>
<organism evidence="2 3">
    <name type="scientific">Brachionus calyciflorus</name>
    <dbReference type="NCBI Taxonomy" id="104777"/>
    <lineage>
        <taxon>Eukaryota</taxon>
        <taxon>Metazoa</taxon>
        <taxon>Spiralia</taxon>
        <taxon>Gnathifera</taxon>
        <taxon>Rotifera</taxon>
        <taxon>Eurotatoria</taxon>
        <taxon>Monogononta</taxon>
        <taxon>Pseudotrocha</taxon>
        <taxon>Ploima</taxon>
        <taxon>Brachionidae</taxon>
        <taxon>Brachionus</taxon>
    </lineage>
</organism>
<accession>A0A813VXB4</accession>
<dbReference type="AlphaFoldDB" id="A0A813VXB4"/>
<dbReference type="EMBL" id="CAJNOC010001241">
    <property type="protein sequence ID" value="CAF0847761.1"/>
    <property type="molecule type" value="Genomic_DNA"/>
</dbReference>
<feature type="transmembrane region" description="Helical" evidence="1">
    <location>
        <begin position="37"/>
        <end position="61"/>
    </location>
</feature>
<name>A0A813VXB4_9BILA</name>